<gene>
    <name evidence="1" type="ORF">C5Y98_05900</name>
</gene>
<dbReference type="Proteomes" id="UP000239388">
    <property type="component" value="Unassembled WGS sequence"/>
</dbReference>
<organism evidence="1 2">
    <name type="scientific">Blastopirellula marina</name>
    <dbReference type="NCBI Taxonomy" id="124"/>
    <lineage>
        <taxon>Bacteria</taxon>
        <taxon>Pseudomonadati</taxon>
        <taxon>Planctomycetota</taxon>
        <taxon>Planctomycetia</taxon>
        <taxon>Pirellulales</taxon>
        <taxon>Pirellulaceae</taxon>
        <taxon>Blastopirellula</taxon>
    </lineage>
</organism>
<protein>
    <submittedName>
        <fullName evidence="1">Uncharacterized protein</fullName>
    </submittedName>
</protein>
<sequence>MDKYQPIRTAVQDAGFHTTDLETMGSWDRISIASKRFEGGLTGYSFWVTSIDDRWYLGTWGGLVYAAANEEACREFVLHVLTQGGPTPSHFDPAACAQYQIMQLDDETVDRLLPDDRPDEVW</sequence>
<accession>A0A2S8G6Q1</accession>
<name>A0A2S8G6Q1_9BACT</name>
<dbReference type="AlphaFoldDB" id="A0A2S8G6Q1"/>
<reference evidence="1 2" key="1">
    <citation type="submission" date="2018-02" db="EMBL/GenBank/DDBJ databases">
        <title>Comparative genomes isolates from brazilian mangrove.</title>
        <authorList>
            <person name="Araujo J.E."/>
            <person name="Taketani R.G."/>
            <person name="Silva M.C.P."/>
            <person name="Loureco M.V."/>
            <person name="Andreote F.D."/>
        </authorList>
    </citation>
    <scope>NUCLEOTIDE SEQUENCE [LARGE SCALE GENOMIC DNA]</scope>
    <source>
        <strain evidence="1 2">NAP PRIS-MGV</strain>
    </source>
</reference>
<evidence type="ECO:0000313" key="2">
    <source>
        <dbReference type="Proteomes" id="UP000239388"/>
    </source>
</evidence>
<dbReference type="EMBL" id="PUIB01000009">
    <property type="protein sequence ID" value="PQO40138.1"/>
    <property type="molecule type" value="Genomic_DNA"/>
</dbReference>
<proteinExistence type="predicted"/>
<comment type="caution">
    <text evidence="1">The sequence shown here is derived from an EMBL/GenBank/DDBJ whole genome shotgun (WGS) entry which is preliminary data.</text>
</comment>
<evidence type="ECO:0000313" key="1">
    <source>
        <dbReference type="EMBL" id="PQO40138.1"/>
    </source>
</evidence>